<reference evidence="1 2" key="1">
    <citation type="submission" date="2022-05" db="EMBL/GenBank/DDBJ databases">
        <authorList>
            <consortium name="Genoscope - CEA"/>
            <person name="William W."/>
        </authorList>
    </citation>
    <scope>NUCLEOTIDE SEQUENCE [LARGE SCALE GENOMIC DNA]</scope>
</reference>
<dbReference type="EMBL" id="CALNXK010000013">
    <property type="protein sequence ID" value="CAH3045229.1"/>
    <property type="molecule type" value="Genomic_DNA"/>
</dbReference>
<comment type="caution">
    <text evidence="1">The sequence shown here is derived from an EMBL/GenBank/DDBJ whole genome shotgun (WGS) entry which is preliminary data.</text>
</comment>
<feature type="non-terminal residue" evidence="1">
    <location>
        <position position="106"/>
    </location>
</feature>
<protein>
    <submittedName>
        <fullName evidence="1">Uncharacterized protein</fullName>
    </submittedName>
</protein>
<name>A0ABN8NAD8_9CNID</name>
<evidence type="ECO:0000313" key="1">
    <source>
        <dbReference type="EMBL" id="CAH3045229.1"/>
    </source>
</evidence>
<keyword evidence="2" id="KW-1185">Reference proteome</keyword>
<organism evidence="1 2">
    <name type="scientific">Porites lobata</name>
    <dbReference type="NCBI Taxonomy" id="104759"/>
    <lineage>
        <taxon>Eukaryota</taxon>
        <taxon>Metazoa</taxon>
        <taxon>Cnidaria</taxon>
        <taxon>Anthozoa</taxon>
        <taxon>Hexacorallia</taxon>
        <taxon>Scleractinia</taxon>
        <taxon>Fungiina</taxon>
        <taxon>Poritidae</taxon>
        <taxon>Porites</taxon>
    </lineage>
</organism>
<evidence type="ECO:0000313" key="2">
    <source>
        <dbReference type="Proteomes" id="UP001159405"/>
    </source>
</evidence>
<sequence>MEKSLNRNNTRMLAHVLSNSWRDRVTNAELYGDLPTLSDRIEFRTLGLARHCHCHRELPTSQLVLWRPTHGHLRRDCPESTFIDTLILSIIIERYYRLYRLHWSGA</sequence>
<proteinExistence type="predicted"/>
<gene>
    <name evidence="1" type="ORF">PLOB_00006694</name>
</gene>
<dbReference type="Proteomes" id="UP001159405">
    <property type="component" value="Unassembled WGS sequence"/>
</dbReference>
<accession>A0ABN8NAD8</accession>